<organism evidence="4 5">
    <name type="scientific">Rubus argutus</name>
    <name type="common">Southern blackberry</name>
    <dbReference type="NCBI Taxonomy" id="59490"/>
    <lineage>
        <taxon>Eukaryota</taxon>
        <taxon>Viridiplantae</taxon>
        <taxon>Streptophyta</taxon>
        <taxon>Embryophyta</taxon>
        <taxon>Tracheophyta</taxon>
        <taxon>Spermatophyta</taxon>
        <taxon>Magnoliopsida</taxon>
        <taxon>eudicotyledons</taxon>
        <taxon>Gunneridae</taxon>
        <taxon>Pentapetalae</taxon>
        <taxon>rosids</taxon>
        <taxon>fabids</taxon>
        <taxon>Rosales</taxon>
        <taxon>Rosaceae</taxon>
        <taxon>Rosoideae</taxon>
        <taxon>Rosoideae incertae sedis</taxon>
        <taxon>Rubus</taxon>
    </lineage>
</organism>
<dbReference type="EMBL" id="JBEDUW010000004">
    <property type="protein sequence ID" value="KAK9933778.1"/>
    <property type="molecule type" value="Genomic_DNA"/>
</dbReference>
<sequence length="196" mass="21355">MADLESQISPLAAGNLRRERTSKCFVYLLAGFVIFLAALLFAVLVLRVKSPEIKLSFVTVKNLNDSSWPPSFNTTLAAEMTVKNPNLGYYEFEPSTVSFLYGGSRVGNSRLVKGEARGKKTARVSFGVDVRSNRLPEGPNTLANDIDSGMVRLSGSAVVSGRLTLWIINKSVTGKMDCTMTLVVKSKTIEGLVCRK</sequence>
<dbReference type="Gene3D" id="2.60.40.1820">
    <property type="match status" value="1"/>
</dbReference>
<evidence type="ECO:0000256" key="3">
    <source>
        <dbReference type="SAM" id="Phobius"/>
    </source>
</evidence>
<evidence type="ECO:0008006" key="6">
    <source>
        <dbReference type="Google" id="ProtNLM"/>
    </source>
</evidence>
<dbReference type="PANTHER" id="PTHR31234:SF3">
    <property type="entry name" value="LATE EMBRYOGENESIS ABUNDANT (LEA) HYDROXYPROLINE-RICH GLYCOPROTEIN FAMILY"/>
    <property type="match status" value="1"/>
</dbReference>
<comment type="caution">
    <text evidence="4">The sequence shown here is derived from an EMBL/GenBank/DDBJ whole genome shotgun (WGS) entry which is preliminary data.</text>
</comment>
<proteinExistence type="predicted"/>
<dbReference type="InterPro" id="IPR044839">
    <property type="entry name" value="NDR1-like"/>
</dbReference>
<keyword evidence="3" id="KW-0812">Transmembrane</keyword>
<keyword evidence="3" id="KW-1133">Transmembrane helix</keyword>
<evidence type="ECO:0000313" key="5">
    <source>
        <dbReference type="Proteomes" id="UP001457282"/>
    </source>
</evidence>
<evidence type="ECO:0000256" key="2">
    <source>
        <dbReference type="ARBA" id="ARBA00023136"/>
    </source>
</evidence>
<dbReference type="Proteomes" id="UP001457282">
    <property type="component" value="Unassembled WGS sequence"/>
</dbReference>
<evidence type="ECO:0000313" key="4">
    <source>
        <dbReference type="EMBL" id="KAK9933778.1"/>
    </source>
</evidence>
<keyword evidence="2 3" id="KW-0472">Membrane</keyword>
<feature type="transmembrane region" description="Helical" evidence="3">
    <location>
        <begin position="25"/>
        <end position="46"/>
    </location>
</feature>
<protein>
    <recommendedName>
        <fullName evidence="6">Late embryogenesis abundant protein LEA-2 subgroup domain-containing protein</fullName>
    </recommendedName>
</protein>
<keyword evidence="5" id="KW-1185">Reference proteome</keyword>
<dbReference type="PANTHER" id="PTHR31234">
    <property type="entry name" value="LATE EMBRYOGENESIS ABUNDANT (LEA) HYDROXYPROLINE-RICH GLYCOPROTEIN FAMILY"/>
    <property type="match status" value="1"/>
</dbReference>
<accession>A0AAW1XD05</accession>
<gene>
    <name evidence="4" type="ORF">M0R45_020954</name>
</gene>
<dbReference type="AlphaFoldDB" id="A0AAW1XD05"/>
<dbReference type="GO" id="GO:0098542">
    <property type="term" value="P:defense response to other organism"/>
    <property type="evidence" value="ECO:0007669"/>
    <property type="project" value="InterPro"/>
</dbReference>
<name>A0AAW1XD05_RUBAR</name>
<reference evidence="4 5" key="1">
    <citation type="journal article" date="2023" name="G3 (Bethesda)">
        <title>A chromosome-length genome assembly and annotation of blackberry (Rubus argutus, cv. 'Hillquist').</title>
        <authorList>
            <person name="Bruna T."/>
            <person name="Aryal R."/>
            <person name="Dudchenko O."/>
            <person name="Sargent D.J."/>
            <person name="Mead D."/>
            <person name="Buti M."/>
            <person name="Cavallini A."/>
            <person name="Hytonen T."/>
            <person name="Andres J."/>
            <person name="Pham M."/>
            <person name="Weisz D."/>
            <person name="Mascagni F."/>
            <person name="Usai G."/>
            <person name="Natali L."/>
            <person name="Bassil N."/>
            <person name="Fernandez G.E."/>
            <person name="Lomsadze A."/>
            <person name="Armour M."/>
            <person name="Olukolu B."/>
            <person name="Poorten T."/>
            <person name="Britton C."/>
            <person name="Davik J."/>
            <person name="Ashrafi H."/>
            <person name="Aiden E.L."/>
            <person name="Borodovsky M."/>
            <person name="Worthington M."/>
        </authorList>
    </citation>
    <scope>NUCLEOTIDE SEQUENCE [LARGE SCALE GENOMIC DNA]</scope>
    <source>
        <strain evidence="4">PI 553951</strain>
    </source>
</reference>
<dbReference type="GO" id="GO:0005886">
    <property type="term" value="C:plasma membrane"/>
    <property type="evidence" value="ECO:0007669"/>
    <property type="project" value="TreeGrafter"/>
</dbReference>
<evidence type="ECO:0000256" key="1">
    <source>
        <dbReference type="ARBA" id="ARBA00004370"/>
    </source>
</evidence>
<comment type="subcellular location">
    <subcellularLocation>
        <location evidence="1">Membrane</location>
    </subcellularLocation>
</comment>